<dbReference type="InterPro" id="IPR010982">
    <property type="entry name" value="Lambda_DNA-bd_dom_sf"/>
</dbReference>
<dbReference type="Gene3D" id="1.10.260.40">
    <property type="entry name" value="lambda repressor-like DNA-binding domains"/>
    <property type="match status" value="1"/>
</dbReference>
<dbReference type="InterPro" id="IPR001387">
    <property type="entry name" value="Cro/C1-type_HTH"/>
</dbReference>
<evidence type="ECO:0000259" key="1">
    <source>
        <dbReference type="PROSITE" id="PS50943"/>
    </source>
</evidence>
<accession>A0AA46TVV5</accession>
<dbReference type="GO" id="GO:0003677">
    <property type="term" value="F:DNA binding"/>
    <property type="evidence" value="ECO:0007669"/>
    <property type="project" value="InterPro"/>
</dbReference>
<evidence type="ECO:0000313" key="2">
    <source>
        <dbReference type="EMBL" id="UYT10338.1"/>
    </source>
</evidence>
<dbReference type="SUPFAM" id="SSF47413">
    <property type="entry name" value="lambda repressor-like DNA-binding domains"/>
    <property type="match status" value="1"/>
</dbReference>
<dbReference type="RefSeq" id="WP_253008253.1">
    <property type="nucleotide sequence ID" value="NZ_CP109635.1"/>
</dbReference>
<protein>
    <submittedName>
        <fullName evidence="2">Helix-turn-helix domain-containing protein</fullName>
    </submittedName>
</protein>
<dbReference type="EMBL" id="CP109635">
    <property type="protein sequence ID" value="UYT10338.1"/>
    <property type="molecule type" value="Genomic_DNA"/>
</dbReference>
<feature type="domain" description="HTH cro/C1-type" evidence="1">
    <location>
        <begin position="7"/>
        <end position="59"/>
    </location>
</feature>
<dbReference type="Proteomes" id="UP001164042">
    <property type="component" value="Chromosome"/>
</dbReference>
<sequence>MNFYEQLQKLARENKKSFNQIESELGYSRNTLYSYKKKKPNADRIREIAEYFNVSSDSLIGVETDEKQTPEFSVIQRRAKELTPEQQRELIKLMERAFNKLDKGELHLDESDDF</sequence>
<evidence type="ECO:0000313" key="3">
    <source>
        <dbReference type="Proteomes" id="UP001164042"/>
    </source>
</evidence>
<proteinExistence type="predicted"/>
<organism evidence="2 3">
    <name type="scientific">Lactococcus garvieae</name>
    <dbReference type="NCBI Taxonomy" id="1363"/>
    <lineage>
        <taxon>Bacteria</taxon>
        <taxon>Bacillati</taxon>
        <taxon>Bacillota</taxon>
        <taxon>Bacilli</taxon>
        <taxon>Lactobacillales</taxon>
        <taxon>Streptococcaceae</taxon>
        <taxon>Lactococcus</taxon>
    </lineage>
</organism>
<dbReference type="PROSITE" id="PS50943">
    <property type="entry name" value="HTH_CROC1"/>
    <property type="match status" value="1"/>
</dbReference>
<gene>
    <name evidence="2" type="ORF">OF801_10420</name>
</gene>
<dbReference type="CDD" id="cd00093">
    <property type="entry name" value="HTH_XRE"/>
    <property type="match status" value="1"/>
</dbReference>
<reference evidence="2" key="1">
    <citation type="submission" date="2022-10" db="EMBL/GenBank/DDBJ databases">
        <title>Genome assembly of Lactococcus garvieae isolates from cricket gut.</title>
        <authorList>
            <person name="Luecke A.R."/>
            <person name="Brown A.M.V."/>
            <person name="Wakeman C.A."/>
        </authorList>
    </citation>
    <scope>NUCLEOTIDE SEQUENCE</scope>
    <source>
        <strain evidence="2">Alexii-11_2</strain>
    </source>
</reference>
<dbReference type="Pfam" id="PF12844">
    <property type="entry name" value="HTH_19"/>
    <property type="match status" value="1"/>
</dbReference>
<dbReference type="AlphaFoldDB" id="A0AA46TVV5"/>
<name>A0AA46TVV5_9LACT</name>